<proteinExistence type="predicted"/>
<dbReference type="Proteomes" id="UP001642485">
    <property type="component" value="Chromosome"/>
</dbReference>
<evidence type="ECO:0000313" key="1">
    <source>
        <dbReference type="EMBL" id="CAK9121503.1"/>
    </source>
</evidence>
<keyword evidence="2" id="KW-1185">Reference proteome</keyword>
<reference evidence="1 2" key="1">
    <citation type="submission" date="2024-02" db="EMBL/GenBank/DDBJ databases">
        <authorList>
            <person name="Nijsse B."/>
            <person name="Sprong H."/>
        </authorList>
    </citation>
    <scope>NUCLEOTIDE SEQUENCE [LARGE SCALE GENOMIC DNA]</scope>
    <source>
        <strain evidence="1">OB144</strain>
    </source>
</reference>
<evidence type="ECO:0000313" key="2">
    <source>
        <dbReference type="Proteomes" id="UP001642485"/>
    </source>
</evidence>
<organism evidence="1 2">
    <name type="scientific">Rickettsia helvetica</name>
    <dbReference type="NCBI Taxonomy" id="35789"/>
    <lineage>
        <taxon>Bacteria</taxon>
        <taxon>Pseudomonadati</taxon>
        <taxon>Pseudomonadota</taxon>
        <taxon>Alphaproteobacteria</taxon>
        <taxon>Rickettsiales</taxon>
        <taxon>Rickettsiaceae</taxon>
        <taxon>Rickettsieae</taxon>
        <taxon>Rickettsia</taxon>
        <taxon>spotted fever group</taxon>
    </lineage>
</organism>
<dbReference type="EMBL" id="OZ018776">
    <property type="protein sequence ID" value="CAK9121503.1"/>
    <property type="molecule type" value="Genomic_DNA"/>
</dbReference>
<protein>
    <submittedName>
        <fullName evidence="1">Uncharacterized protein</fullName>
    </submittedName>
</protein>
<sequence length="35" mass="3908">MKESLIEKLKKDAVGKLESTDYLSILTEIGKLIEA</sequence>
<name>A0ABM9ND60_RICHE</name>
<gene>
    <name evidence="1" type="ORF">OB144RH_06920</name>
</gene>
<accession>A0ABM9ND60</accession>